<keyword evidence="2" id="KW-0812">Transmembrane</keyword>
<organism evidence="3 4">
    <name type="scientific">Candidatus Daviesbacteria bacterium RIFCSPHIGHO2_02_FULL_43_12</name>
    <dbReference type="NCBI Taxonomy" id="1797776"/>
    <lineage>
        <taxon>Bacteria</taxon>
        <taxon>Candidatus Daviesiibacteriota</taxon>
    </lineage>
</organism>
<feature type="transmembrane region" description="Helical" evidence="2">
    <location>
        <begin position="27"/>
        <end position="47"/>
    </location>
</feature>
<proteinExistence type="predicted"/>
<feature type="region of interest" description="Disordered" evidence="1">
    <location>
        <begin position="424"/>
        <end position="444"/>
    </location>
</feature>
<keyword evidence="2" id="KW-0472">Membrane</keyword>
<dbReference type="EMBL" id="MFDD01000012">
    <property type="protein sequence ID" value="OGE40343.1"/>
    <property type="molecule type" value="Genomic_DNA"/>
</dbReference>
<evidence type="ECO:0000313" key="4">
    <source>
        <dbReference type="Proteomes" id="UP000177328"/>
    </source>
</evidence>
<name>A0A1F5KHC7_9BACT</name>
<dbReference type="AlphaFoldDB" id="A0A1F5KHC7"/>
<comment type="caution">
    <text evidence="3">The sequence shown here is derived from an EMBL/GenBank/DDBJ whole genome shotgun (WGS) entry which is preliminary data.</text>
</comment>
<accession>A0A1F5KHC7</accession>
<protein>
    <submittedName>
        <fullName evidence="3">Uncharacterized protein</fullName>
    </submittedName>
</protein>
<evidence type="ECO:0000256" key="1">
    <source>
        <dbReference type="SAM" id="MobiDB-lite"/>
    </source>
</evidence>
<sequence length="541" mass="58945">MNSQIVISPDYLQSLQQKTSKSLNQKFASWMAVLIIAFISILTIWQLDWAAANTNCGLPISSPISTPISSSDPCPTPPVTPIVSPSPTPTPTPTPAPVVANYAVLSAKRATVHLTTWEPGQTYRVDFSTYADMSWAVYLDFIHAQVDQYGLVFDNNPQKWDKYQCGKTLYWRVLSEDRSFQGPIHSTTIACDELISLEPSAGSVTPGAGGFIQVNLSNYNYNTNAGTYTVYGPVSGLKPNTTYWLWLCRENQGSCDGGLNNTFTTDGSGYAIVSSTINAINYITSKINSIKISQPSMPDSTKCFDLEHPCLVASYQSPVEPTADFSNLSATLSANTANFKFIYPSQIDETYRVDLSIRSDMSWDEYLSFVVGKGGSLSLNDPGKWDKYECNKTLYWRVWNTNRTKSSGISSAVVNCNGQNISRPSATTQITSTSTPTSTSTSTQAPSTVVVTTTTKSSTGIASNSAILTEIQAIAGTSSARVIEPLNSRPSGNIMTNVYSSVANTFNQVSASISTRIVAPIMRLSRQIVAFFNPLRFLRFN</sequence>
<gene>
    <name evidence="3" type="ORF">A3D25_03105</name>
</gene>
<evidence type="ECO:0000256" key="2">
    <source>
        <dbReference type="SAM" id="Phobius"/>
    </source>
</evidence>
<keyword evidence="2" id="KW-1133">Transmembrane helix</keyword>
<dbReference type="Proteomes" id="UP000177328">
    <property type="component" value="Unassembled WGS sequence"/>
</dbReference>
<evidence type="ECO:0000313" key="3">
    <source>
        <dbReference type="EMBL" id="OGE40343.1"/>
    </source>
</evidence>
<reference evidence="3 4" key="1">
    <citation type="journal article" date="2016" name="Nat. Commun.">
        <title>Thousands of microbial genomes shed light on interconnected biogeochemical processes in an aquifer system.</title>
        <authorList>
            <person name="Anantharaman K."/>
            <person name="Brown C.T."/>
            <person name="Hug L.A."/>
            <person name="Sharon I."/>
            <person name="Castelle C.J."/>
            <person name="Probst A.J."/>
            <person name="Thomas B.C."/>
            <person name="Singh A."/>
            <person name="Wilkins M.J."/>
            <person name="Karaoz U."/>
            <person name="Brodie E.L."/>
            <person name="Williams K.H."/>
            <person name="Hubbard S.S."/>
            <person name="Banfield J.F."/>
        </authorList>
    </citation>
    <scope>NUCLEOTIDE SEQUENCE [LARGE SCALE GENOMIC DNA]</scope>
</reference>